<keyword evidence="3" id="KW-1185">Reference proteome</keyword>
<protein>
    <submittedName>
        <fullName evidence="2">Uncharacterized protein</fullName>
    </submittedName>
</protein>
<evidence type="ECO:0000313" key="3">
    <source>
        <dbReference type="Proteomes" id="UP000054560"/>
    </source>
</evidence>
<gene>
    <name evidence="2" type="ORF">SARC_17859</name>
</gene>
<name>A0A0L0F0G9_9EUKA</name>
<feature type="coiled-coil region" evidence="1">
    <location>
        <begin position="21"/>
        <end position="55"/>
    </location>
</feature>
<accession>A0A0L0F0G9</accession>
<feature type="non-terminal residue" evidence="2">
    <location>
        <position position="57"/>
    </location>
</feature>
<organism evidence="2 3">
    <name type="scientific">Sphaeroforma arctica JP610</name>
    <dbReference type="NCBI Taxonomy" id="667725"/>
    <lineage>
        <taxon>Eukaryota</taxon>
        <taxon>Ichthyosporea</taxon>
        <taxon>Ichthyophonida</taxon>
        <taxon>Sphaeroforma</taxon>
    </lineage>
</organism>
<dbReference type="EMBL" id="KQ254049">
    <property type="protein sequence ID" value="KNC69628.1"/>
    <property type="molecule type" value="Genomic_DNA"/>
</dbReference>
<reference evidence="2 3" key="1">
    <citation type="submission" date="2011-02" db="EMBL/GenBank/DDBJ databases">
        <title>The Genome Sequence of Sphaeroforma arctica JP610.</title>
        <authorList>
            <consortium name="The Broad Institute Genome Sequencing Platform"/>
            <person name="Russ C."/>
            <person name="Cuomo C."/>
            <person name="Young S.K."/>
            <person name="Zeng Q."/>
            <person name="Gargeya S."/>
            <person name="Alvarado L."/>
            <person name="Berlin A."/>
            <person name="Chapman S.B."/>
            <person name="Chen Z."/>
            <person name="Freedman E."/>
            <person name="Gellesch M."/>
            <person name="Goldberg J."/>
            <person name="Griggs A."/>
            <person name="Gujja S."/>
            <person name="Heilman E."/>
            <person name="Heiman D."/>
            <person name="Howarth C."/>
            <person name="Mehta T."/>
            <person name="Neiman D."/>
            <person name="Pearson M."/>
            <person name="Roberts A."/>
            <person name="Saif S."/>
            <person name="Shea T."/>
            <person name="Shenoy N."/>
            <person name="Sisk P."/>
            <person name="Stolte C."/>
            <person name="Sykes S."/>
            <person name="White J."/>
            <person name="Yandava C."/>
            <person name="Burger G."/>
            <person name="Gray M.W."/>
            <person name="Holland P.W.H."/>
            <person name="King N."/>
            <person name="Lang F.B.F."/>
            <person name="Roger A.J."/>
            <person name="Ruiz-Trillo I."/>
            <person name="Haas B."/>
            <person name="Nusbaum C."/>
            <person name="Birren B."/>
        </authorList>
    </citation>
    <scope>NUCLEOTIDE SEQUENCE [LARGE SCALE GENOMIC DNA]</scope>
    <source>
        <strain evidence="2 3">JP610</strain>
    </source>
</reference>
<keyword evidence="1" id="KW-0175">Coiled coil</keyword>
<proteinExistence type="predicted"/>
<dbReference type="GeneID" id="25918363"/>
<evidence type="ECO:0000256" key="1">
    <source>
        <dbReference type="SAM" id="Coils"/>
    </source>
</evidence>
<sequence length="57" mass="6839">MQVGEATLKLSQTAISNKQRLKILKEEESILRQEELELEREKQEQEVKRKQKEKKTE</sequence>
<dbReference type="Proteomes" id="UP000054560">
    <property type="component" value="Unassembled WGS sequence"/>
</dbReference>
<evidence type="ECO:0000313" key="2">
    <source>
        <dbReference type="EMBL" id="KNC69628.1"/>
    </source>
</evidence>
<dbReference type="AlphaFoldDB" id="A0A0L0F0G9"/>
<dbReference type="RefSeq" id="XP_014143530.1">
    <property type="nucleotide sequence ID" value="XM_014288055.1"/>
</dbReference>